<dbReference type="SUPFAM" id="SSF49562">
    <property type="entry name" value="C2 domain (Calcium/lipid-binding domain, CaLB)"/>
    <property type="match status" value="1"/>
</dbReference>
<dbReference type="InterPro" id="IPR035892">
    <property type="entry name" value="C2_domain_sf"/>
</dbReference>
<evidence type="ECO:0000313" key="3">
    <source>
        <dbReference type="EMBL" id="GFZ05951.1"/>
    </source>
</evidence>
<proteinExistence type="predicted"/>
<dbReference type="Proteomes" id="UP000585474">
    <property type="component" value="Unassembled WGS sequence"/>
</dbReference>
<name>A0A7J0G583_9ERIC</name>
<dbReference type="Gene3D" id="2.60.40.150">
    <property type="entry name" value="C2 domain"/>
    <property type="match status" value="1"/>
</dbReference>
<evidence type="ECO:0000256" key="1">
    <source>
        <dbReference type="SAM" id="MobiDB-lite"/>
    </source>
</evidence>
<dbReference type="InterPro" id="IPR000008">
    <property type="entry name" value="C2_dom"/>
</dbReference>
<dbReference type="GO" id="GO:0006952">
    <property type="term" value="P:defense response"/>
    <property type="evidence" value="ECO:0007669"/>
    <property type="project" value="InterPro"/>
</dbReference>
<dbReference type="EMBL" id="BJWL01000018">
    <property type="protein sequence ID" value="GFZ05951.1"/>
    <property type="molecule type" value="Genomic_DNA"/>
</dbReference>
<dbReference type="InterPro" id="IPR044750">
    <property type="entry name" value="C2_SRC2/BAP"/>
</dbReference>
<evidence type="ECO:0000313" key="4">
    <source>
        <dbReference type="Proteomes" id="UP000585474"/>
    </source>
</evidence>
<protein>
    <submittedName>
        <fullName evidence="3">Calcium-dependent lipid-binding (CaLB domain) family protein</fullName>
    </submittedName>
</protein>
<dbReference type="CDD" id="cd04051">
    <property type="entry name" value="C2_SRC2_like"/>
    <property type="match status" value="1"/>
</dbReference>
<keyword evidence="4" id="KW-1185">Reference proteome</keyword>
<feature type="domain" description="C2" evidence="2">
    <location>
        <begin position="1"/>
        <end position="104"/>
    </location>
</feature>
<evidence type="ECO:0000259" key="2">
    <source>
        <dbReference type="PROSITE" id="PS50004"/>
    </source>
</evidence>
<feature type="region of interest" description="Disordered" evidence="1">
    <location>
        <begin position="140"/>
        <end position="171"/>
    </location>
</feature>
<dbReference type="OrthoDB" id="1909968at2759"/>
<accession>A0A7J0G583</accession>
<dbReference type="PANTHER" id="PTHR32246">
    <property type="entry name" value="INGRESSION PROTEIN FIC1"/>
    <property type="match status" value="1"/>
</dbReference>
<feature type="region of interest" description="Disordered" evidence="1">
    <location>
        <begin position="184"/>
        <end position="211"/>
    </location>
</feature>
<feature type="compositionally biased region" description="Acidic residues" evidence="1">
    <location>
        <begin position="158"/>
        <end position="167"/>
    </location>
</feature>
<sequence length="369" mass="41225">MSFKLLEISILSAQDLAPVSKLLRTYAVAWVHPDHKLTTTVDHRGSTNPTWNYLFVFPVDDHLLSAAVLTVQIFNVSWLRHIPVGTANALVTTLLPSPSSSGTRFLSLQIRRPSGALHGTLHLGVNLIGSARPVLPLNREIAASTTTSGNKRSREEREIEEEEEENQENAKIRKLWRSRSDRNDESSVFSGEFGKSEEEKQNNSKNGNLWRSRSDRSESVFIYDESSVFSGRFCKSKGTPGSISSYYMRPLPSEVAADMAKGLYSTTLEEDIGSSILENWTVVGDVGEFQRTKSKVVRWKNADEYGPAPENNLSKKKSNGWGLLSCFGTLCGYQCNIVCGVPKKNKNKNKNKKKFGANQSAENLRLMYR</sequence>
<organism evidence="3 4">
    <name type="scientific">Actinidia rufa</name>
    <dbReference type="NCBI Taxonomy" id="165716"/>
    <lineage>
        <taxon>Eukaryota</taxon>
        <taxon>Viridiplantae</taxon>
        <taxon>Streptophyta</taxon>
        <taxon>Embryophyta</taxon>
        <taxon>Tracheophyta</taxon>
        <taxon>Spermatophyta</taxon>
        <taxon>Magnoliopsida</taxon>
        <taxon>eudicotyledons</taxon>
        <taxon>Gunneridae</taxon>
        <taxon>Pentapetalae</taxon>
        <taxon>asterids</taxon>
        <taxon>Ericales</taxon>
        <taxon>Actinidiaceae</taxon>
        <taxon>Actinidia</taxon>
    </lineage>
</organism>
<dbReference type="AlphaFoldDB" id="A0A7J0G583"/>
<dbReference type="SMART" id="SM00239">
    <property type="entry name" value="C2"/>
    <property type="match status" value="1"/>
</dbReference>
<comment type="caution">
    <text evidence="3">The sequence shown here is derived from an EMBL/GenBank/DDBJ whole genome shotgun (WGS) entry which is preliminary data.</text>
</comment>
<dbReference type="Pfam" id="PF00168">
    <property type="entry name" value="C2"/>
    <property type="match status" value="1"/>
</dbReference>
<gene>
    <name evidence="3" type="ORF">Acr_18g0001210</name>
</gene>
<dbReference type="PROSITE" id="PS50004">
    <property type="entry name" value="C2"/>
    <property type="match status" value="1"/>
</dbReference>
<dbReference type="PANTHER" id="PTHR32246:SF103">
    <property type="entry name" value="CALCIUM-DEPENDENT LIPID-BINDING (CALB DOMAIN) FAMILY PROTEIN"/>
    <property type="match status" value="1"/>
</dbReference>
<reference evidence="3 4" key="1">
    <citation type="submission" date="2019-07" db="EMBL/GenBank/DDBJ databases">
        <title>De Novo Assembly of kiwifruit Actinidia rufa.</title>
        <authorList>
            <person name="Sugita-Konishi S."/>
            <person name="Sato K."/>
            <person name="Mori E."/>
            <person name="Abe Y."/>
            <person name="Kisaki G."/>
            <person name="Hamano K."/>
            <person name="Suezawa K."/>
            <person name="Otani M."/>
            <person name="Fukuda T."/>
            <person name="Manabe T."/>
            <person name="Gomi K."/>
            <person name="Tabuchi M."/>
            <person name="Akimitsu K."/>
            <person name="Kataoka I."/>
        </authorList>
    </citation>
    <scope>NUCLEOTIDE SEQUENCE [LARGE SCALE GENOMIC DNA]</scope>
    <source>
        <strain evidence="4">cv. Fuchu</strain>
    </source>
</reference>